<comment type="caution">
    <text evidence="1">The sequence shown here is derived from an EMBL/GenBank/DDBJ whole genome shotgun (WGS) entry which is preliminary data.</text>
</comment>
<name>A0A9Q0NQ53_SALVM</name>
<keyword evidence="2" id="KW-1185">Reference proteome</keyword>
<proteinExistence type="predicted"/>
<dbReference type="EMBL" id="JAPFFL010000017">
    <property type="protein sequence ID" value="KAJ6673897.1"/>
    <property type="molecule type" value="Genomic_DNA"/>
</dbReference>
<evidence type="ECO:0000313" key="2">
    <source>
        <dbReference type="Proteomes" id="UP001151529"/>
    </source>
</evidence>
<reference evidence="1 2" key="1">
    <citation type="journal article" date="2023" name="Int. J. Mol. Sci.">
        <title>De Novo Assembly and Annotation of 11 Diverse Shrub Willow (Salix) Genomes Reveals Novel Gene Organization in Sex-Linked Regions.</title>
        <authorList>
            <person name="Hyden B."/>
            <person name="Feng K."/>
            <person name="Yates T.B."/>
            <person name="Jawdy S."/>
            <person name="Cereghino C."/>
            <person name="Smart L.B."/>
            <person name="Muchero W."/>
        </authorList>
    </citation>
    <scope>NUCLEOTIDE SEQUENCE [LARGE SCALE GENOMIC DNA]</scope>
    <source>
        <tissue evidence="1">Shoot tip</tissue>
    </source>
</reference>
<dbReference type="Proteomes" id="UP001151529">
    <property type="component" value="Chromosome 18"/>
</dbReference>
<protein>
    <submittedName>
        <fullName evidence="1">FOLATE-BIOPTERIN TRANSPORTER 6-RELATED</fullName>
    </submittedName>
</protein>
<organism evidence="1 2">
    <name type="scientific">Salix viminalis</name>
    <name type="common">Common osier</name>
    <name type="synonym">Basket willow</name>
    <dbReference type="NCBI Taxonomy" id="40686"/>
    <lineage>
        <taxon>Eukaryota</taxon>
        <taxon>Viridiplantae</taxon>
        <taxon>Streptophyta</taxon>
        <taxon>Embryophyta</taxon>
        <taxon>Tracheophyta</taxon>
        <taxon>Spermatophyta</taxon>
        <taxon>Magnoliopsida</taxon>
        <taxon>eudicotyledons</taxon>
        <taxon>Gunneridae</taxon>
        <taxon>Pentapetalae</taxon>
        <taxon>rosids</taxon>
        <taxon>fabids</taxon>
        <taxon>Malpighiales</taxon>
        <taxon>Salicaceae</taxon>
        <taxon>Saliceae</taxon>
        <taxon>Salix</taxon>
    </lineage>
</organism>
<sequence length="108" mass="12313">MFLQAVEDLQVALRGMSKTIKLPQVWKPSLYMYLSLALSISTHEGQFYWYTDPESWPCILTGVRRDNLCNWCIGFYCGGSDISEESEGLSIQKPTTLCTTPIWLVRNA</sequence>
<gene>
    <name evidence="1" type="ORF">OIU85_012864</name>
</gene>
<accession>A0A9Q0NQ53</accession>
<evidence type="ECO:0000313" key="1">
    <source>
        <dbReference type="EMBL" id="KAJ6673897.1"/>
    </source>
</evidence>
<dbReference type="OrthoDB" id="754047at2759"/>
<dbReference type="AlphaFoldDB" id="A0A9Q0NQ53"/>